<feature type="chain" id="PRO_5002351161" description="Subtilisin-like protease" evidence="11">
    <location>
        <begin position="30"/>
        <end position="1525"/>
    </location>
</feature>
<dbReference type="InterPro" id="IPR045051">
    <property type="entry name" value="SBT"/>
</dbReference>
<feature type="active site" description="Charge relay system" evidence="9 10">
    <location>
        <position position="980"/>
    </location>
</feature>
<keyword evidence="3" id="KW-0964">Secreted</keyword>
<keyword evidence="4 10" id="KW-0645">Protease</keyword>
<dbReference type="Pfam" id="PF17766">
    <property type="entry name" value="fn3_6"/>
    <property type="match status" value="2"/>
</dbReference>
<dbReference type="Gramene" id="OGLUM01G42860.1">
    <property type="protein sequence ID" value="OGLUM01G42860.1"/>
    <property type="gene ID" value="OGLUM01G42860"/>
</dbReference>
<feature type="signal peptide" evidence="11">
    <location>
        <begin position="1"/>
        <end position="29"/>
    </location>
</feature>
<evidence type="ECO:0000256" key="6">
    <source>
        <dbReference type="ARBA" id="ARBA00022801"/>
    </source>
</evidence>
<evidence type="ECO:0000256" key="2">
    <source>
        <dbReference type="ARBA" id="ARBA00011073"/>
    </source>
</evidence>
<dbReference type="InterPro" id="IPR023828">
    <property type="entry name" value="Peptidase_S8_Ser-AS"/>
</dbReference>
<feature type="domain" description="Peptidase S8/S53" evidence="12">
    <location>
        <begin position="897"/>
        <end position="1333"/>
    </location>
</feature>
<dbReference type="Gene3D" id="3.40.50.200">
    <property type="entry name" value="Peptidase S8/S53 domain"/>
    <property type="match status" value="2"/>
</dbReference>
<dbReference type="FunFam" id="3.30.70.80:FF:000003">
    <property type="entry name" value="Subtilisin-like protease SBT1.9"/>
    <property type="match status" value="1"/>
</dbReference>
<dbReference type="Pfam" id="PF00082">
    <property type="entry name" value="Peptidase_S8"/>
    <property type="match status" value="2"/>
</dbReference>
<dbReference type="GO" id="GO:0004252">
    <property type="term" value="F:serine-type endopeptidase activity"/>
    <property type="evidence" value="ECO:0007669"/>
    <property type="project" value="UniProtKB-UniRule"/>
</dbReference>
<dbReference type="STRING" id="40148.A0A0D9YHY5"/>
<evidence type="ECO:0000256" key="10">
    <source>
        <dbReference type="PROSITE-ProRule" id="PRU01240"/>
    </source>
</evidence>
<dbReference type="CDD" id="cd04852">
    <property type="entry name" value="Peptidases_S8_3"/>
    <property type="match status" value="2"/>
</dbReference>
<evidence type="ECO:0000259" key="12">
    <source>
        <dbReference type="Pfam" id="PF00082"/>
    </source>
</evidence>
<comment type="similarity">
    <text evidence="2 10">Belongs to the peptidase S8 family.</text>
</comment>
<evidence type="ECO:0000256" key="9">
    <source>
        <dbReference type="PIRSR" id="PIRSR615500-1"/>
    </source>
</evidence>
<dbReference type="HOGENOM" id="CLU_000625_8_2_1"/>
<dbReference type="PRINTS" id="PR00723">
    <property type="entry name" value="SUBTILISIN"/>
</dbReference>
<dbReference type="FunFam" id="3.40.50.200:FF:000006">
    <property type="entry name" value="Subtilisin-like protease SBT1.5"/>
    <property type="match status" value="2"/>
</dbReference>
<name>A0A0D9YHY5_9ORYZ</name>
<evidence type="ECO:0000256" key="8">
    <source>
        <dbReference type="ARBA" id="ARBA00023180"/>
    </source>
</evidence>
<dbReference type="InterPro" id="IPR036852">
    <property type="entry name" value="Peptidase_S8/S53_dom_sf"/>
</dbReference>
<proteinExistence type="inferred from homology"/>
<dbReference type="PANTHER" id="PTHR10795">
    <property type="entry name" value="PROPROTEIN CONVERTASE SUBTILISIN/KEXIN"/>
    <property type="match status" value="1"/>
</dbReference>
<evidence type="ECO:0000259" key="14">
    <source>
        <dbReference type="Pfam" id="PF17766"/>
    </source>
</evidence>
<feature type="active site" description="Charge relay system" evidence="9 10">
    <location>
        <position position="906"/>
    </location>
</feature>
<feature type="active site" description="Charge relay system" evidence="10">
    <location>
        <position position="221"/>
    </location>
</feature>
<dbReference type="InterPro" id="IPR015500">
    <property type="entry name" value="Peptidase_S8_subtilisin-rel"/>
</dbReference>
<keyword evidence="16" id="KW-1185">Reference proteome</keyword>
<keyword evidence="7 10" id="KW-0720">Serine protease</keyword>
<evidence type="ECO:0000256" key="5">
    <source>
        <dbReference type="ARBA" id="ARBA00022729"/>
    </source>
</evidence>
<evidence type="ECO:0000259" key="13">
    <source>
        <dbReference type="Pfam" id="PF05922"/>
    </source>
</evidence>
<evidence type="ECO:0008006" key="17">
    <source>
        <dbReference type="Google" id="ProtNLM"/>
    </source>
</evidence>
<feature type="domain" description="Peptidase S8/S53" evidence="12">
    <location>
        <begin position="141"/>
        <end position="578"/>
    </location>
</feature>
<comment type="subcellular location">
    <subcellularLocation>
        <location evidence="1">Secreted</location>
    </subcellularLocation>
</comment>
<dbReference type="InterPro" id="IPR037045">
    <property type="entry name" value="S8pro/Inhibitor_I9_sf"/>
</dbReference>
<sequence length="1525" mass="159055">MATSASHARAPLLLLLLMCSCLLLSPVAADRAAYIVHMDKSAMPAHHSDHREWYSATVATLTPGAPRGGRGGPRIVYTYDEALHGFAATLSASELGALRLAPGFVSAYPDRRADVLHDTTHSTEFLRLSPFGGLWPAARFGEGVIIGVIDTGVWPESASFDDGGMPPVPSRWRGECEAGQDFTPDMCNRKLIGARYFNRGLVAANPTVTVSMNSTRDTLGHGTHTSSTAGGSPAPCASFFGYGRGTARGVAPRAHVAMYKAMWPEGRYASDVLAAMDAAIADGVDVISISSGFDGVPLYEDPVAIAAFAAIERGILVSASAGNDGPRLGTLHNGIPWLLTVAAGTVDRQMFAGSIYLGDDTRSTITGITRYPENAWIKDMNLVYNDTISACNSSTSLATLAQSIVVCYDTGILLDQMRTAAEAGVSAAIFISNTTLITQSEMTFPAIVVNPSDAASLLSYINSSARPTATIKFQQTIIGTRPAPVVAAYSSRGPSRSYEGVLKPDIMAPGDSILAAWAPVAPLAQVGSTALGSDFAVESGTSMACPHAAGVAALLRAAHPDWSPAMIKSAMMTTATAVDNTFRPIGDAGHGDAAASPLAIGAGQVDPNAAMDPGLVYDAGPEDFVELLCSTNFTAAQIMAITRSKAYNCSFSTNDMNYPSFIAVFGANDPSGDMRFSRTVTNVGAGAATYRAFSVSPSNVEVTVSPETLVFTEVGQTASFLVDLNLTAPTGGEPAFGAVIWADVSGKYEVRTPYVLRTYVRARYTYMAASLAIVAVVVALCVAAAASAETATYIVHMDKSAMPSGGGGGNGSTSLESWYAATLRAAAPGASMIYVYRNAMSGFAARLSAEQHARLSRSPGFLSSYLDAPVTRRDTTHTPEFLGVSGAGGLWETASYGDGVIVGVVDTGVWPESGSYRDDGLPPVPARWKGYCESGTRFDGAKACNRKLIGARKFSAGLAAALGRRNITIAVNSPRDTDGHGTHTSSTAAGSPVPGASYFGYAPGVARGMAPRARVAVYKVLFDEGGYTTDIVAAIDQAIADGVDVLSISLGLNNRPLHTDPVAIGSFAAMQHGIFVSTSAGNDGPGLSVLHNGAPWALTVAAGTVDREFSGIVELGDGTTVIGESLYAGSPPITQSTPLVYLDSCDNFTAIRRNRDKIVLCDAQASSFALQVAVQFVQDANAAGGLFLTNDPFRLLFEQFTFPGALLSPHDGPAILRYIQRSGAPTAKIAFRATLLNTKPAPEAAAYSSRGPAVSCPTVLKPDIMAPGSLVLASWAESVAVVGNMTSPFNIISGTSMATPHAAGVAALLRAVHPEWSPAAIRSAMMTTAATLDNTGRSINDMARAGHAATPLAMGSGHIDPNRAADPGLVYDAVPGDYVELMCAMGYNLSDIRAVTQWPTYAVNCSGASSPDLNYPSFIAYFDRRSAAAAAETKTFVRVVTNVGAGAARYRAKVKGNLGGLAVSVTPSRLVFGKKGETQKYTLVLRGKIKGADKVLHGSLTWVDDAGKYTVRSPIVATTLSSTRL</sequence>
<evidence type="ECO:0000256" key="1">
    <source>
        <dbReference type="ARBA" id="ARBA00004613"/>
    </source>
</evidence>
<dbReference type="InterPro" id="IPR041469">
    <property type="entry name" value="Subtilisin-like_FN3"/>
</dbReference>
<dbReference type="InterPro" id="IPR010259">
    <property type="entry name" value="S8pro/Inhibitor_I9"/>
</dbReference>
<dbReference type="eggNOG" id="ENOG502QT5U">
    <property type="taxonomic scope" value="Eukaryota"/>
</dbReference>
<accession>A0A0D9YHY5</accession>
<organism evidence="15">
    <name type="scientific">Oryza glumipatula</name>
    <dbReference type="NCBI Taxonomy" id="40148"/>
    <lineage>
        <taxon>Eukaryota</taxon>
        <taxon>Viridiplantae</taxon>
        <taxon>Streptophyta</taxon>
        <taxon>Embryophyta</taxon>
        <taxon>Tracheophyta</taxon>
        <taxon>Spermatophyta</taxon>
        <taxon>Magnoliopsida</taxon>
        <taxon>Liliopsida</taxon>
        <taxon>Poales</taxon>
        <taxon>Poaceae</taxon>
        <taxon>BOP clade</taxon>
        <taxon>Oryzoideae</taxon>
        <taxon>Oryzeae</taxon>
        <taxon>Oryzinae</taxon>
        <taxon>Oryza</taxon>
    </lineage>
</organism>
<evidence type="ECO:0000313" key="16">
    <source>
        <dbReference type="Proteomes" id="UP000026961"/>
    </source>
</evidence>
<reference evidence="15" key="1">
    <citation type="submission" date="2013-08" db="EMBL/GenBank/DDBJ databases">
        <title>Oryza genome evolution.</title>
        <authorList>
            <person name="Wing R.A."/>
            <person name="Panaud O."/>
            <person name="Oliveira A.C."/>
        </authorList>
    </citation>
    <scope>NUCLEOTIDE SEQUENCE</scope>
</reference>
<evidence type="ECO:0000256" key="11">
    <source>
        <dbReference type="SAM" id="SignalP"/>
    </source>
</evidence>
<feature type="active site" description="Charge relay system" evidence="10">
    <location>
        <position position="150"/>
    </location>
</feature>
<dbReference type="PROSITE" id="PS51892">
    <property type="entry name" value="SUBTILASE"/>
    <property type="match status" value="2"/>
</dbReference>
<dbReference type="GO" id="GO:0006508">
    <property type="term" value="P:proteolysis"/>
    <property type="evidence" value="ECO:0007669"/>
    <property type="project" value="UniProtKB-KW"/>
</dbReference>
<feature type="domain" description="Inhibitor I9" evidence="13">
    <location>
        <begin position="34"/>
        <end position="112"/>
    </location>
</feature>
<feature type="domain" description="Subtilisin-like protease fibronectin type-III" evidence="14">
    <location>
        <begin position="655"/>
        <end position="755"/>
    </location>
</feature>
<dbReference type="InterPro" id="IPR000209">
    <property type="entry name" value="Peptidase_S8/S53_dom"/>
</dbReference>
<dbReference type="CDD" id="cd02120">
    <property type="entry name" value="PA_subtilisin_like"/>
    <property type="match status" value="2"/>
</dbReference>
<keyword evidence="8" id="KW-0325">Glycoprotein</keyword>
<dbReference type="EnsemblPlants" id="OGLUM01G42860.1">
    <property type="protein sequence ID" value="OGLUM01G42860.1"/>
    <property type="gene ID" value="OGLUM01G42860"/>
</dbReference>
<dbReference type="Gene3D" id="3.50.30.30">
    <property type="match status" value="2"/>
</dbReference>
<dbReference type="MEROPS" id="S08.150"/>
<dbReference type="PROSITE" id="PS00138">
    <property type="entry name" value="SUBTILASE_SER"/>
    <property type="match status" value="2"/>
</dbReference>
<dbReference type="Proteomes" id="UP000026961">
    <property type="component" value="Chromosome 1"/>
</dbReference>
<evidence type="ECO:0000313" key="15">
    <source>
        <dbReference type="EnsemblPlants" id="OGLUM01G42860.1"/>
    </source>
</evidence>
<evidence type="ECO:0000256" key="3">
    <source>
        <dbReference type="ARBA" id="ARBA00022525"/>
    </source>
</evidence>
<feature type="domain" description="Inhibitor I9" evidence="13">
    <location>
        <begin position="792"/>
        <end position="871"/>
    </location>
</feature>
<evidence type="ECO:0000256" key="7">
    <source>
        <dbReference type="ARBA" id="ARBA00022825"/>
    </source>
</evidence>
<feature type="active site" description="Charge relay system" evidence="10">
    <location>
        <position position="542"/>
    </location>
</feature>
<feature type="active site" description="Charge relay system" evidence="9 10">
    <location>
        <position position="1296"/>
    </location>
</feature>
<dbReference type="Pfam" id="PF05922">
    <property type="entry name" value="Inhibitor_I9"/>
    <property type="match status" value="2"/>
</dbReference>
<dbReference type="Gene3D" id="2.60.40.2310">
    <property type="match status" value="2"/>
</dbReference>
<protein>
    <recommendedName>
        <fullName evidence="17">Subtilisin-like protease</fullName>
    </recommendedName>
</protein>
<evidence type="ECO:0000256" key="4">
    <source>
        <dbReference type="ARBA" id="ARBA00022670"/>
    </source>
</evidence>
<dbReference type="GO" id="GO:0005576">
    <property type="term" value="C:extracellular region"/>
    <property type="evidence" value="ECO:0007669"/>
    <property type="project" value="UniProtKB-SubCell"/>
</dbReference>
<keyword evidence="5 11" id="KW-0732">Signal</keyword>
<feature type="domain" description="Subtilisin-like protease fibronectin type-III" evidence="14">
    <location>
        <begin position="1412"/>
        <end position="1516"/>
    </location>
</feature>
<reference evidence="15" key="3">
    <citation type="submission" date="2018-05" db="EMBL/GenBank/DDBJ databases">
        <title>OgluRS3 (Oryza glumaepatula Reference Sequence Version 3).</title>
        <authorList>
            <person name="Zhang J."/>
            <person name="Kudrna D."/>
            <person name="Lee S."/>
            <person name="Talag J."/>
            <person name="Welchert J."/>
            <person name="Wing R.A."/>
        </authorList>
    </citation>
    <scope>NUCLEOTIDE SEQUENCE [LARGE SCALE GENOMIC DNA]</scope>
</reference>
<reference evidence="15" key="2">
    <citation type="submission" date="2015-04" db="UniProtKB">
        <authorList>
            <consortium name="EnsemblPlants"/>
        </authorList>
    </citation>
    <scope>IDENTIFICATION</scope>
</reference>
<keyword evidence="6 10" id="KW-0378">Hydrolase</keyword>
<dbReference type="InterPro" id="IPR034197">
    <property type="entry name" value="Peptidases_S8_3"/>
</dbReference>
<dbReference type="SUPFAM" id="SSF52743">
    <property type="entry name" value="Subtilisin-like"/>
    <property type="match status" value="2"/>
</dbReference>
<dbReference type="Gene3D" id="3.30.70.80">
    <property type="entry name" value="Peptidase S8 propeptide/proteinase inhibitor I9"/>
    <property type="match status" value="2"/>
</dbReference>